<dbReference type="GO" id="GO:0016829">
    <property type="term" value="F:lyase activity"/>
    <property type="evidence" value="ECO:0007669"/>
    <property type="project" value="UniProtKB-KW"/>
</dbReference>
<dbReference type="CDD" id="cd01013">
    <property type="entry name" value="isochorismatase"/>
    <property type="match status" value="1"/>
</dbReference>
<gene>
    <name evidence="10" type="ORF">DES37_101342</name>
</gene>
<dbReference type="GO" id="GO:0008908">
    <property type="term" value="F:isochorismatase activity"/>
    <property type="evidence" value="ECO:0007669"/>
    <property type="project" value="UniProtKB-EC"/>
</dbReference>
<comment type="cofactor">
    <cofactor evidence="7">
        <name>pantetheine 4'-phosphate</name>
        <dbReference type="ChEBI" id="CHEBI:47942"/>
    </cofactor>
    <text evidence="7">Binds 1 phosphopantetheine covalently.</text>
</comment>
<dbReference type="FunFam" id="3.40.50.850:FF:000002">
    <property type="entry name" value="Vibriobactin-specific isochorismatase"/>
    <property type="match status" value="1"/>
</dbReference>
<keyword evidence="11" id="KW-1185">Reference proteome</keyword>
<comment type="catalytic activity">
    <reaction evidence="6">
        <text>isochorismate + H2O = (2S,3S)-2,3-dihydroxy-2,3-dihydrobenzoate + pyruvate</text>
        <dbReference type="Rhea" id="RHEA:11112"/>
        <dbReference type="ChEBI" id="CHEBI:15361"/>
        <dbReference type="ChEBI" id="CHEBI:15377"/>
        <dbReference type="ChEBI" id="CHEBI:29780"/>
        <dbReference type="ChEBI" id="CHEBI:58764"/>
        <dbReference type="EC" id="3.3.2.1"/>
    </reaction>
</comment>
<dbReference type="Pfam" id="PF00550">
    <property type="entry name" value="PP-binding"/>
    <property type="match status" value="1"/>
</dbReference>
<keyword evidence="5" id="KW-0378">Hydrolase</keyword>
<protein>
    <recommendedName>
        <fullName evidence="2">isochorismatase</fullName>
        <ecNumber evidence="2">3.3.2.1</ecNumber>
    </recommendedName>
</protein>
<dbReference type="PIRSF" id="PIRSF001111">
    <property type="entry name" value="Isochorismatase"/>
    <property type="match status" value="1"/>
</dbReference>
<evidence type="ECO:0000313" key="11">
    <source>
        <dbReference type="Proteomes" id="UP000246744"/>
    </source>
</evidence>
<dbReference type="Proteomes" id="UP000246744">
    <property type="component" value="Unassembled WGS sequence"/>
</dbReference>
<reference evidence="10 11" key="1">
    <citation type="submission" date="2018-05" db="EMBL/GenBank/DDBJ databases">
        <title>Genomic Encyclopedia of Type Strains, Phase IV (KMG-IV): sequencing the most valuable type-strain genomes for metagenomic binning, comparative biology and taxonomic classification.</title>
        <authorList>
            <person name="Goeker M."/>
        </authorList>
    </citation>
    <scope>NUCLEOTIDE SEQUENCE [LARGE SCALE GENOMIC DNA]</scope>
    <source>
        <strain evidence="10 11">DSM 19579</strain>
    </source>
</reference>
<dbReference type="RefSeq" id="WP_110024615.1">
    <property type="nucleotide sequence ID" value="NZ_QGTS01000001.1"/>
</dbReference>
<evidence type="ECO:0000256" key="1">
    <source>
        <dbReference type="ARBA" id="ARBA00004924"/>
    </source>
</evidence>
<dbReference type="PANTHER" id="PTHR43540">
    <property type="entry name" value="PEROXYUREIDOACRYLATE/UREIDOACRYLATE AMIDOHYDROLASE-RELATED"/>
    <property type="match status" value="1"/>
</dbReference>
<dbReference type="InterPro" id="IPR036380">
    <property type="entry name" value="Isochorismatase-like_sf"/>
</dbReference>
<dbReference type="EMBL" id="QGTS01000001">
    <property type="protein sequence ID" value="PWW12768.1"/>
    <property type="molecule type" value="Genomic_DNA"/>
</dbReference>
<dbReference type="InterPro" id="IPR050272">
    <property type="entry name" value="Isochorismatase-like_hydrls"/>
</dbReference>
<dbReference type="PRINTS" id="PR01398">
    <property type="entry name" value="ISCHRISMTASE"/>
</dbReference>
<evidence type="ECO:0000313" key="10">
    <source>
        <dbReference type="EMBL" id="PWW12768.1"/>
    </source>
</evidence>
<comment type="pathway">
    <text evidence="1">Siderophore biosynthesis.</text>
</comment>
<keyword evidence="3 7" id="KW-0596">Phosphopantetheine</keyword>
<evidence type="ECO:0000259" key="9">
    <source>
        <dbReference type="Pfam" id="PF00857"/>
    </source>
</evidence>
<dbReference type="InterPro" id="IPR000868">
    <property type="entry name" value="Isochorismatase-like_dom"/>
</dbReference>
<comment type="caution">
    <text evidence="10">The sequence shown here is derived from an EMBL/GenBank/DDBJ whole genome shotgun (WGS) entry which is preliminary data.</text>
</comment>
<dbReference type="EC" id="3.3.2.1" evidence="2"/>
<dbReference type="InterPro" id="IPR016291">
    <property type="entry name" value="Isochorismatase"/>
</dbReference>
<sequence>MAIPKLTAYALPEASELPVSKVNWEADPARAALLIHDMQEYFVGFWGENNSMINQVVNNIAALRQYCKQQGIPVYYTAQPKDQPAEDRALLNDMWGPGLTKSPEQQAVVAALTPDADDTVLVKWRYSAFHRSPLEQLLKESGRDQLIITGVYAHIGCMTTATDAFMRDIQPFMVADALADFSREKHLMALNYVAGCAGQVVMTQDVVPLPASKGHLREVIRPLIDEEDEPMDDENLVDFGLDSVRMMALAARWRKVHHDIDFVMLAKNPTIDAWWALLSREVRV</sequence>
<dbReference type="InterPro" id="IPR009081">
    <property type="entry name" value="PP-bd_ACP"/>
</dbReference>
<feature type="domain" description="Isochorismatase-like" evidence="9">
    <location>
        <begin position="31"/>
        <end position="204"/>
    </location>
</feature>
<evidence type="ECO:0000256" key="3">
    <source>
        <dbReference type="ARBA" id="ARBA00022450"/>
    </source>
</evidence>
<dbReference type="AlphaFoldDB" id="A0A317Q704"/>
<name>A0A317Q704_9ENTR</name>
<evidence type="ECO:0000256" key="2">
    <source>
        <dbReference type="ARBA" id="ARBA00012100"/>
    </source>
</evidence>
<feature type="modified residue" description="O-(pantetheine 4'-phosphoryl)serine" evidence="7">
    <location>
        <position position="243"/>
    </location>
</feature>
<keyword evidence="10" id="KW-0456">Lyase</keyword>
<feature type="domain" description="Carrier" evidence="8">
    <location>
        <begin position="216"/>
        <end position="274"/>
    </location>
</feature>
<dbReference type="SUPFAM" id="SSF52499">
    <property type="entry name" value="Isochorismatase-like hydrolases"/>
    <property type="match status" value="1"/>
</dbReference>
<evidence type="ECO:0000259" key="8">
    <source>
        <dbReference type="Pfam" id="PF00550"/>
    </source>
</evidence>
<proteinExistence type="predicted"/>
<evidence type="ECO:0000256" key="7">
    <source>
        <dbReference type="PIRSR" id="PIRSR001111-50"/>
    </source>
</evidence>
<dbReference type="SUPFAM" id="SSF47336">
    <property type="entry name" value="ACP-like"/>
    <property type="match status" value="1"/>
</dbReference>
<keyword evidence="4 7" id="KW-0597">Phosphoprotein</keyword>
<evidence type="ECO:0000256" key="4">
    <source>
        <dbReference type="ARBA" id="ARBA00022553"/>
    </source>
</evidence>
<dbReference type="InterPro" id="IPR036736">
    <property type="entry name" value="ACP-like_sf"/>
</dbReference>
<dbReference type="OrthoDB" id="5794853at2"/>
<accession>A0A317Q704</accession>
<evidence type="ECO:0000256" key="6">
    <source>
        <dbReference type="ARBA" id="ARBA00048590"/>
    </source>
</evidence>
<dbReference type="PANTHER" id="PTHR43540:SF3">
    <property type="entry name" value="ENTEROBACTIN SYNTHASE COMPONENT B"/>
    <property type="match status" value="1"/>
</dbReference>
<evidence type="ECO:0000256" key="5">
    <source>
        <dbReference type="ARBA" id="ARBA00022801"/>
    </source>
</evidence>
<dbReference type="Gene3D" id="1.10.1200.10">
    <property type="entry name" value="ACP-like"/>
    <property type="match status" value="1"/>
</dbReference>
<organism evidence="10 11">
    <name type="scientific">Mangrovibacter plantisponsor</name>
    <dbReference type="NCBI Taxonomy" id="451513"/>
    <lineage>
        <taxon>Bacteria</taxon>
        <taxon>Pseudomonadati</taxon>
        <taxon>Pseudomonadota</taxon>
        <taxon>Gammaproteobacteria</taxon>
        <taxon>Enterobacterales</taxon>
        <taxon>Enterobacteriaceae</taxon>
        <taxon>Mangrovibacter</taxon>
    </lineage>
</organism>
<dbReference type="Pfam" id="PF00857">
    <property type="entry name" value="Isochorismatase"/>
    <property type="match status" value="1"/>
</dbReference>
<dbReference type="Gene3D" id="3.40.50.850">
    <property type="entry name" value="Isochorismatase-like"/>
    <property type="match status" value="1"/>
</dbReference>